<evidence type="ECO:0000313" key="4">
    <source>
        <dbReference type="Proteomes" id="UP000322080"/>
    </source>
</evidence>
<keyword evidence="1" id="KW-0812">Transmembrane</keyword>
<feature type="transmembrane region" description="Helical" evidence="1">
    <location>
        <begin position="106"/>
        <end position="123"/>
    </location>
</feature>
<name>A0A5D0RNC6_9RHOB</name>
<feature type="transmembrane region" description="Helical" evidence="1">
    <location>
        <begin position="84"/>
        <end position="101"/>
    </location>
</feature>
<protein>
    <submittedName>
        <fullName evidence="3">HPP family protein</fullName>
    </submittedName>
</protein>
<feature type="transmembrane region" description="Helical" evidence="1">
    <location>
        <begin position="25"/>
        <end position="43"/>
    </location>
</feature>
<feature type="domain" description="HPP transmembrane region" evidence="2">
    <location>
        <begin position="22"/>
        <end position="180"/>
    </location>
</feature>
<dbReference type="Proteomes" id="UP000322080">
    <property type="component" value="Unassembled WGS sequence"/>
</dbReference>
<dbReference type="PANTHER" id="PTHR33741">
    <property type="entry name" value="TRANSMEMBRANE PROTEIN DDB_G0269096-RELATED"/>
    <property type="match status" value="1"/>
</dbReference>
<keyword evidence="4" id="KW-1185">Reference proteome</keyword>
<accession>A0A5D0RNC6</accession>
<dbReference type="AlphaFoldDB" id="A0A5D0RNC6"/>
<dbReference type="InterPro" id="IPR058581">
    <property type="entry name" value="TM_HPP"/>
</dbReference>
<dbReference type="EMBL" id="VSIY01000004">
    <property type="protein sequence ID" value="TYB82191.1"/>
    <property type="molecule type" value="Genomic_DNA"/>
</dbReference>
<sequence length="184" mass="19060">MDQRNPPRLRPFSRPVSRLATRPDVITALRSLIGGFVGIGLVAGLAQHGLADTDLTLMIGAFGATAVLLYGTPTSPFAQPYNVLVGHVLSALIGVSVYLVLGQADWLAAALAVSLAIFAMQITRSVHPPGGASALIAVAGSPEIHAMGYSYAVLPVGLGALALLLVALVVNNIGVGQHWPRMRP</sequence>
<keyword evidence="1" id="KW-1133">Transmembrane helix</keyword>
<evidence type="ECO:0000313" key="3">
    <source>
        <dbReference type="EMBL" id="TYB82191.1"/>
    </source>
</evidence>
<gene>
    <name evidence="3" type="ORF">FVF75_05540</name>
</gene>
<organism evidence="3 4">
    <name type="scientific">Maritimibacter fusiformis</name>
    <dbReference type="NCBI Taxonomy" id="2603819"/>
    <lineage>
        <taxon>Bacteria</taxon>
        <taxon>Pseudomonadati</taxon>
        <taxon>Pseudomonadota</taxon>
        <taxon>Alphaproteobacteria</taxon>
        <taxon>Rhodobacterales</taxon>
        <taxon>Roseobacteraceae</taxon>
        <taxon>Maritimibacter</taxon>
    </lineage>
</organism>
<proteinExistence type="predicted"/>
<reference evidence="3 4" key="1">
    <citation type="submission" date="2019-08" db="EMBL/GenBank/DDBJ databases">
        <title>Identification of a novel species of the genus Boseongicola.</title>
        <authorList>
            <person name="Zhang X.-Q."/>
        </authorList>
    </citation>
    <scope>NUCLEOTIDE SEQUENCE [LARGE SCALE GENOMIC DNA]</scope>
    <source>
        <strain evidence="3 4">HY14</strain>
    </source>
</reference>
<dbReference type="PANTHER" id="PTHR33741:SF5">
    <property type="entry name" value="TRANSMEMBRANE PROTEIN DDB_G0269096-RELATED"/>
    <property type="match status" value="1"/>
</dbReference>
<evidence type="ECO:0000259" key="2">
    <source>
        <dbReference type="Pfam" id="PF04982"/>
    </source>
</evidence>
<feature type="transmembrane region" description="Helical" evidence="1">
    <location>
        <begin position="149"/>
        <end position="173"/>
    </location>
</feature>
<evidence type="ECO:0000256" key="1">
    <source>
        <dbReference type="SAM" id="Phobius"/>
    </source>
</evidence>
<keyword evidence="1" id="KW-0472">Membrane</keyword>
<dbReference type="Pfam" id="PF04982">
    <property type="entry name" value="TM_HPP"/>
    <property type="match status" value="1"/>
</dbReference>
<comment type="caution">
    <text evidence="3">The sequence shown here is derived from an EMBL/GenBank/DDBJ whole genome shotgun (WGS) entry which is preliminary data.</text>
</comment>
<dbReference type="InterPro" id="IPR007065">
    <property type="entry name" value="HPP"/>
</dbReference>